<comment type="subcellular location">
    <subcellularLocation>
        <location evidence="10">Mitochondrion inner membrane</location>
        <topology evidence="10">Multi-pass membrane protein</topology>
    </subcellularLocation>
    <subcellularLocation>
        <location evidence="2">Mitochondrion membrane</location>
        <topology evidence="2">Multi-pass membrane protein</topology>
    </subcellularLocation>
</comment>
<dbReference type="EMBL" id="KY310670">
    <property type="protein sequence ID" value="ASV72589.1"/>
    <property type="molecule type" value="Genomic_DNA"/>
</dbReference>
<dbReference type="GO" id="GO:0005743">
    <property type="term" value="C:mitochondrial inner membrane"/>
    <property type="evidence" value="ECO:0007669"/>
    <property type="project" value="UniProtKB-SubCell"/>
</dbReference>
<evidence type="ECO:0000256" key="7">
    <source>
        <dbReference type="ARBA" id="ARBA00022989"/>
    </source>
</evidence>
<keyword evidence="5" id="KW-0813">Transport</keyword>
<evidence type="ECO:0000313" key="13">
    <source>
        <dbReference type="EMBL" id="ASV72589.1"/>
    </source>
</evidence>
<evidence type="ECO:0000256" key="6">
    <source>
        <dbReference type="ARBA" id="ARBA00022692"/>
    </source>
</evidence>
<keyword evidence="6 10" id="KW-0812">Transmembrane</keyword>
<dbReference type="GO" id="GO:0003954">
    <property type="term" value="F:NADH dehydrogenase activity"/>
    <property type="evidence" value="ECO:0007669"/>
    <property type="project" value="TreeGrafter"/>
</dbReference>
<dbReference type="InterPro" id="IPR018086">
    <property type="entry name" value="NADH_UbQ_OxRdtase_su1_CS"/>
</dbReference>
<evidence type="ECO:0000256" key="3">
    <source>
        <dbReference type="ARBA" id="ARBA00010535"/>
    </source>
</evidence>
<dbReference type="Pfam" id="PF00146">
    <property type="entry name" value="NADHdh"/>
    <property type="match status" value="1"/>
</dbReference>
<evidence type="ECO:0000256" key="10">
    <source>
        <dbReference type="RuleBase" id="RU000471"/>
    </source>
</evidence>
<evidence type="ECO:0000256" key="8">
    <source>
        <dbReference type="ARBA" id="ARBA00023075"/>
    </source>
</evidence>
<geneLocation type="mitochondrion" evidence="13"/>
<feature type="transmembrane region" description="Helical" evidence="12">
    <location>
        <begin position="243"/>
        <end position="260"/>
    </location>
</feature>
<organism evidence="13">
    <name type="scientific">Arisubathynella cheongmiensis</name>
    <dbReference type="NCBI Taxonomy" id="2025387"/>
    <lineage>
        <taxon>Eukaryota</taxon>
        <taxon>Metazoa</taxon>
        <taxon>Ecdysozoa</taxon>
        <taxon>Arthropoda</taxon>
        <taxon>Crustacea</taxon>
        <taxon>Multicrustacea</taxon>
        <taxon>Malacostraca</taxon>
        <taxon>Eumalacostraca</taxon>
        <taxon>Syncarida</taxon>
        <taxon>Bathynellacea</taxon>
        <taxon>Parabathynellidae</taxon>
        <taxon>Arisubathynella</taxon>
    </lineage>
</organism>
<dbReference type="AlphaFoldDB" id="A0A7R6D8K6"/>
<accession>A0A7R6D8K6</accession>
<feature type="transmembrane region" description="Helical" evidence="12">
    <location>
        <begin position="6"/>
        <end position="27"/>
    </location>
</feature>
<gene>
    <name evidence="13" type="primary">nad1</name>
</gene>
<dbReference type="PROSITE" id="PS00668">
    <property type="entry name" value="COMPLEX1_ND1_2"/>
    <property type="match status" value="1"/>
</dbReference>
<evidence type="ECO:0000256" key="1">
    <source>
        <dbReference type="ARBA" id="ARBA00003257"/>
    </source>
</evidence>
<feature type="transmembrane region" description="Helical" evidence="12">
    <location>
        <begin position="210"/>
        <end position="236"/>
    </location>
</feature>
<evidence type="ECO:0000256" key="9">
    <source>
        <dbReference type="ARBA" id="ARBA00023136"/>
    </source>
</evidence>
<feature type="transmembrane region" description="Helical" evidence="12">
    <location>
        <begin position="100"/>
        <end position="122"/>
    </location>
</feature>
<evidence type="ECO:0000256" key="11">
    <source>
        <dbReference type="RuleBase" id="RU000473"/>
    </source>
</evidence>
<feature type="transmembrane region" description="Helical" evidence="12">
    <location>
        <begin position="134"/>
        <end position="154"/>
    </location>
</feature>
<reference evidence="13" key="1">
    <citation type="submission" date="2016-12" db="EMBL/GenBank/DDBJ databases">
        <title>A first mitochondrial genomes of three bathynellaceans (Malacostraca: Syncarida: Bathynellacea), and their phylogenetic position in Malacostraca.</title>
        <authorList>
            <person name="Song J.-H."/>
            <person name="Cho J.-L."/>
            <person name="Min G.-S."/>
        </authorList>
    </citation>
    <scope>NUCLEOTIDE SEQUENCE</scope>
    <source>
        <strain evidence="13">B</strain>
    </source>
</reference>
<feature type="transmembrane region" description="Helical" evidence="12">
    <location>
        <begin position="68"/>
        <end position="88"/>
    </location>
</feature>
<dbReference type="InterPro" id="IPR001694">
    <property type="entry name" value="NADH_UbQ_OxRdtase_su1/FPO"/>
</dbReference>
<name>A0A7R6D8K6_9CRUS</name>
<comment type="function">
    <text evidence="1">Core subunit of the mitochondrial membrane respiratory chain NADH dehydrogenase (Complex I) that is believed to belong to the minimal assembly required for catalysis. Complex I functions in the transfer of electrons from NADH to the respiratory chain. The immediate electron acceptor for the enzyme is believed to be ubiquinone.</text>
</comment>
<keyword evidence="7 12" id="KW-1133">Transmembrane helix</keyword>
<protein>
    <recommendedName>
        <fullName evidence="4 11">NADH-ubiquinone oxidoreductase chain 1</fullName>
        <ecNumber evidence="11">7.1.1.2</ecNumber>
    </recommendedName>
</protein>
<keyword evidence="11 13" id="KW-0496">Mitochondrion</keyword>
<keyword evidence="8 11" id="KW-0830">Ubiquinone</keyword>
<keyword evidence="9 12" id="KW-0472">Membrane</keyword>
<feature type="transmembrane region" description="Helical" evidence="12">
    <location>
        <begin position="166"/>
        <end position="186"/>
    </location>
</feature>
<feature type="transmembrane region" description="Helical" evidence="12">
    <location>
        <begin position="280"/>
        <end position="301"/>
    </location>
</feature>
<comment type="similarity">
    <text evidence="3 10">Belongs to the complex I subunit 1 family.</text>
</comment>
<sequence>MLMDFLLFIMTIMLSVAFFTILERKLLSSLQIRIGPNKVGMMGLAQPFSDAIKLFIKEQLLFKFMNLLFYKMSSMMMLILALLIWLYYPKYIWTSLDSSSFMMIICIISFGVYPLLIMGISSNSKYSMLGSMRSVAQTISYEINFILVILIYLYMNNKFLFESFVFFPLMMISFPLTVIFMISMLAELNRTPFDLTEGESELVSGFNTEYMAGMFIFIFIAEYTMIISLSMMFTVIFMINMNYLINLLQVNLIMLTVIWIRGTLPRVRYDILMNLAWKSFLSISIIFIMYSYMLPSFMYLLG</sequence>
<proteinExistence type="inferred from homology"/>
<evidence type="ECO:0000256" key="5">
    <source>
        <dbReference type="ARBA" id="ARBA00022448"/>
    </source>
</evidence>
<dbReference type="PANTHER" id="PTHR11432">
    <property type="entry name" value="NADH DEHYDROGENASE SUBUNIT 1"/>
    <property type="match status" value="1"/>
</dbReference>
<dbReference type="GO" id="GO:0008137">
    <property type="term" value="F:NADH dehydrogenase (ubiquinone) activity"/>
    <property type="evidence" value="ECO:0007669"/>
    <property type="project" value="UniProtKB-EC"/>
</dbReference>
<evidence type="ECO:0000256" key="4">
    <source>
        <dbReference type="ARBA" id="ARBA00021009"/>
    </source>
</evidence>
<dbReference type="PROSITE" id="PS00667">
    <property type="entry name" value="COMPLEX1_ND1_1"/>
    <property type="match status" value="1"/>
</dbReference>
<evidence type="ECO:0000256" key="12">
    <source>
        <dbReference type="SAM" id="Phobius"/>
    </source>
</evidence>
<dbReference type="PANTHER" id="PTHR11432:SF3">
    <property type="entry name" value="NADH-UBIQUINONE OXIDOREDUCTASE CHAIN 1"/>
    <property type="match status" value="1"/>
</dbReference>
<comment type="catalytic activity">
    <reaction evidence="11">
        <text>a ubiquinone + NADH + 5 H(+)(in) = a ubiquinol + NAD(+) + 4 H(+)(out)</text>
        <dbReference type="Rhea" id="RHEA:29091"/>
        <dbReference type="Rhea" id="RHEA-COMP:9565"/>
        <dbReference type="Rhea" id="RHEA-COMP:9566"/>
        <dbReference type="ChEBI" id="CHEBI:15378"/>
        <dbReference type="ChEBI" id="CHEBI:16389"/>
        <dbReference type="ChEBI" id="CHEBI:17976"/>
        <dbReference type="ChEBI" id="CHEBI:57540"/>
        <dbReference type="ChEBI" id="CHEBI:57945"/>
        <dbReference type="EC" id="7.1.1.2"/>
    </reaction>
</comment>
<keyword evidence="10" id="KW-0520">NAD</keyword>
<dbReference type="GO" id="GO:0009060">
    <property type="term" value="P:aerobic respiration"/>
    <property type="evidence" value="ECO:0007669"/>
    <property type="project" value="TreeGrafter"/>
</dbReference>
<dbReference type="EC" id="7.1.1.2" evidence="11"/>
<evidence type="ECO:0000256" key="2">
    <source>
        <dbReference type="ARBA" id="ARBA00004225"/>
    </source>
</evidence>